<dbReference type="EMBL" id="FNKB01000001">
    <property type="protein sequence ID" value="SDQ24377.1"/>
    <property type="molecule type" value="Genomic_DNA"/>
</dbReference>
<dbReference type="RefSeq" id="WP_010157708.1">
    <property type="nucleotide sequence ID" value="NZ_FNKB01000001.1"/>
</dbReference>
<dbReference type="STRING" id="1079994.SAMN04488565_1581"/>
<accession>A0A1H0ZAC7</accession>
<evidence type="ECO:0000313" key="3">
    <source>
        <dbReference type="EMBL" id="SDQ24377.1"/>
    </source>
</evidence>
<keyword evidence="2" id="KW-1133">Transmembrane helix</keyword>
<gene>
    <name evidence="3" type="ORF">SAMN04488565_1581</name>
</gene>
<feature type="compositionally biased region" description="Acidic residues" evidence="1">
    <location>
        <begin position="112"/>
        <end position="129"/>
    </location>
</feature>
<name>A0A1H0ZAC7_9MICO</name>
<keyword evidence="2" id="KW-0472">Membrane</keyword>
<feature type="region of interest" description="Disordered" evidence="1">
    <location>
        <begin position="87"/>
        <end position="139"/>
    </location>
</feature>
<sequence length="235" mass="24647">MSKDPFEELFGPADAGSPAEPRPVPARERLSYEQAERVRTAQLATEPKRTVTRRAPQALPWIVVGAVAVIAIVVSIVLVNLARGDAGADEASTGKPTTSAPSASPSPSPSSDAEDDADGTDDAEAEDPNEVPAVEVGPTSTLDIPAWGVTSQLSQKFGMTSYVIPDNVNLQLSSPLIDSLPEECAAMRSQWGVTQGADGSYSVLKPAERCEAAPELYDELWGLTDAFAKSVTPVG</sequence>
<protein>
    <submittedName>
        <fullName evidence="3">Uncharacterized protein</fullName>
    </submittedName>
</protein>
<reference evidence="3 4" key="1">
    <citation type="submission" date="2016-10" db="EMBL/GenBank/DDBJ databases">
        <authorList>
            <person name="de Groot N.N."/>
        </authorList>
    </citation>
    <scope>NUCLEOTIDE SEQUENCE [LARGE SCALE GENOMIC DNA]</scope>
    <source>
        <strain evidence="3 4">DSM 22788</strain>
    </source>
</reference>
<feature type="transmembrane region" description="Helical" evidence="2">
    <location>
        <begin position="58"/>
        <end position="82"/>
    </location>
</feature>
<feature type="compositionally biased region" description="Low complexity" evidence="1">
    <location>
        <begin position="99"/>
        <end position="111"/>
    </location>
</feature>
<organism evidence="3 4">
    <name type="scientific">Leucobacter chromiiresistens</name>
    <dbReference type="NCBI Taxonomy" id="1079994"/>
    <lineage>
        <taxon>Bacteria</taxon>
        <taxon>Bacillati</taxon>
        <taxon>Actinomycetota</taxon>
        <taxon>Actinomycetes</taxon>
        <taxon>Micrococcales</taxon>
        <taxon>Microbacteriaceae</taxon>
        <taxon>Leucobacter</taxon>
    </lineage>
</organism>
<proteinExistence type="predicted"/>
<evidence type="ECO:0000256" key="1">
    <source>
        <dbReference type="SAM" id="MobiDB-lite"/>
    </source>
</evidence>
<keyword evidence="2" id="KW-0812">Transmembrane</keyword>
<dbReference type="Proteomes" id="UP000182690">
    <property type="component" value="Unassembled WGS sequence"/>
</dbReference>
<evidence type="ECO:0000313" key="4">
    <source>
        <dbReference type="Proteomes" id="UP000182690"/>
    </source>
</evidence>
<feature type="compositionally biased region" description="Basic and acidic residues" evidence="1">
    <location>
        <begin position="25"/>
        <end position="39"/>
    </location>
</feature>
<evidence type="ECO:0000256" key="2">
    <source>
        <dbReference type="SAM" id="Phobius"/>
    </source>
</evidence>
<feature type="region of interest" description="Disordered" evidence="1">
    <location>
        <begin position="1"/>
        <end position="49"/>
    </location>
</feature>
<dbReference type="AlphaFoldDB" id="A0A1H0ZAC7"/>